<name>A0A975PH92_9BACT</name>
<dbReference type="AlphaFoldDB" id="A0A975PH92"/>
<reference evidence="1" key="1">
    <citation type="submission" date="2021-04" db="EMBL/GenBank/DDBJ databases">
        <title>Luteolibacter sp. 32A isolated from the skin of an Anderson's salamander (Ambystoma andersonii).</title>
        <authorList>
            <person name="Spergser J."/>
            <person name="Busse H.-J."/>
        </authorList>
    </citation>
    <scope>NUCLEOTIDE SEQUENCE</scope>
    <source>
        <strain evidence="1">32A</strain>
    </source>
</reference>
<proteinExistence type="predicted"/>
<evidence type="ECO:0000313" key="2">
    <source>
        <dbReference type="Proteomes" id="UP000676169"/>
    </source>
</evidence>
<sequence length="125" mass="12895">MLASIHLAGGPYALVQACAWANMLITYSQQDGFAKAAVDTFSGEKPCEMCCKIAEAKQDDANKKKDPASPDLSFGAKLRPELLPADHTTLKVPAATDILVAAPVSPALIAGIGQAAPPSPPPQVA</sequence>
<protein>
    <submittedName>
        <fullName evidence="1">Uncharacterized protein</fullName>
    </submittedName>
</protein>
<dbReference type="KEGG" id="lamb:KBB96_09185"/>
<evidence type="ECO:0000313" key="1">
    <source>
        <dbReference type="EMBL" id="QUE53051.1"/>
    </source>
</evidence>
<keyword evidence="2" id="KW-1185">Reference proteome</keyword>
<dbReference type="RefSeq" id="WP_211634395.1">
    <property type="nucleotide sequence ID" value="NZ_CP073100.1"/>
</dbReference>
<dbReference type="Proteomes" id="UP000676169">
    <property type="component" value="Chromosome"/>
</dbReference>
<organism evidence="1 2">
    <name type="scientific">Luteolibacter ambystomatis</name>
    <dbReference type="NCBI Taxonomy" id="2824561"/>
    <lineage>
        <taxon>Bacteria</taxon>
        <taxon>Pseudomonadati</taxon>
        <taxon>Verrucomicrobiota</taxon>
        <taxon>Verrucomicrobiia</taxon>
        <taxon>Verrucomicrobiales</taxon>
        <taxon>Verrucomicrobiaceae</taxon>
        <taxon>Luteolibacter</taxon>
    </lineage>
</organism>
<accession>A0A975PH92</accession>
<dbReference type="EMBL" id="CP073100">
    <property type="protein sequence ID" value="QUE53051.1"/>
    <property type="molecule type" value="Genomic_DNA"/>
</dbReference>
<gene>
    <name evidence="1" type="ORF">KBB96_09185</name>
</gene>